<dbReference type="OrthoDB" id="5985572at2759"/>
<sequence>MRILTGFFFVSLDALLLDFASGSKCQPLNTTLFKNCVQEGFHNSSASNSSIQEMSSLISHMQGKFNCSSLSDLMTCSLHIPKCSSPKLPCKDTCKKFLTDCGNTSSERDGLKSLFRGLCEVLPMTNCISKSNHSNDNGTDNSNVTCHMLVLKQCQKFGYNYTSVTSDYQKLVNSSTIFQRVDGNSTKLRKVICMEIAPPCDNKTSTQLQVPCKSLCDDAFKESRSEFNKVFKDQEYCLAFPNGTKRGQELCQLQKWPDHVYWPSGLWMSLEMTAQQKKNSVTESTVPSSISTTEPKTETTNVTTHQTTRMLNPIKPSTYPPTSSPITDTTTPNSTSSPSVTVTKPTSTIEVTTPGTSNYKSMPSAPTTETPKPSLSSEATTPTTTINNTSSTSASTKAAKPSPSTMVIAPSTSTNKITPPAPSSSTKVTTTVSPSNKPSPHVSSTGGITPAPPTKEKTSAPATKETTPGSPSNKPSSHVSSHAGTTPPSSTQEKTSAPASKVTTPASPSNKPSSHVSSTAGTTPPPSTKEKTSAPATKVPTPSPSATPTSITKGTKKGLTPKVSATKAAKMSGGTIAGIVVGVIVLIIAIAAGVVCFRRFHRIKSQYRHSLMVDMDEL</sequence>
<keyword evidence="5" id="KW-1185">Reference proteome</keyword>
<dbReference type="InterPro" id="IPR036790">
    <property type="entry name" value="Frizzled_dom_sf"/>
</dbReference>
<evidence type="ECO:0000256" key="2">
    <source>
        <dbReference type="SAM" id="Phobius"/>
    </source>
</evidence>
<evidence type="ECO:0000256" key="1">
    <source>
        <dbReference type="SAM" id="MobiDB-lite"/>
    </source>
</evidence>
<evidence type="ECO:0000313" key="5">
    <source>
        <dbReference type="Proteomes" id="UP000225706"/>
    </source>
</evidence>
<keyword evidence="2" id="KW-0812">Transmembrane</keyword>
<feature type="chain" id="PRO_5011976212" description="FZ domain-containing protein" evidence="3">
    <location>
        <begin position="23"/>
        <end position="618"/>
    </location>
</feature>
<organism evidence="4 5">
    <name type="scientific">Stylophora pistillata</name>
    <name type="common">Smooth cauliflower coral</name>
    <dbReference type="NCBI Taxonomy" id="50429"/>
    <lineage>
        <taxon>Eukaryota</taxon>
        <taxon>Metazoa</taxon>
        <taxon>Cnidaria</taxon>
        <taxon>Anthozoa</taxon>
        <taxon>Hexacorallia</taxon>
        <taxon>Scleractinia</taxon>
        <taxon>Astrocoeniina</taxon>
        <taxon>Pocilloporidae</taxon>
        <taxon>Stylophora</taxon>
    </lineage>
</organism>
<dbReference type="STRING" id="50429.A0A2B4SZP5"/>
<evidence type="ECO:0008006" key="6">
    <source>
        <dbReference type="Google" id="ProtNLM"/>
    </source>
</evidence>
<reference evidence="5" key="1">
    <citation type="journal article" date="2017" name="bioRxiv">
        <title>Comparative analysis of the genomes of Stylophora pistillata and Acropora digitifera provides evidence for extensive differences between species of corals.</title>
        <authorList>
            <person name="Voolstra C.R."/>
            <person name="Li Y."/>
            <person name="Liew Y.J."/>
            <person name="Baumgarten S."/>
            <person name="Zoccola D."/>
            <person name="Flot J.-F."/>
            <person name="Tambutte S."/>
            <person name="Allemand D."/>
            <person name="Aranda M."/>
        </authorList>
    </citation>
    <scope>NUCLEOTIDE SEQUENCE [LARGE SCALE GENOMIC DNA]</scope>
</reference>
<dbReference type="Proteomes" id="UP000225706">
    <property type="component" value="Unassembled WGS sequence"/>
</dbReference>
<dbReference type="Gene3D" id="1.10.2000.10">
    <property type="entry name" value="Frizzled cysteine-rich domain"/>
    <property type="match status" value="2"/>
</dbReference>
<dbReference type="SUPFAM" id="SSF63501">
    <property type="entry name" value="Frizzled cysteine-rich domain"/>
    <property type="match status" value="2"/>
</dbReference>
<feature type="compositionally biased region" description="Polar residues" evidence="1">
    <location>
        <begin position="436"/>
        <end position="447"/>
    </location>
</feature>
<feature type="compositionally biased region" description="Low complexity" evidence="1">
    <location>
        <begin position="423"/>
        <end position="435"/>
    </location>
</feature>
<feature type="signal peptide" evidence="3">
    <location>
        <begin position="1"/>
        <end position="22"/>
    </location>
</feature>
<keyword evidence="3" id="KW-0732">Signal</keyword>
<evidence type="ECO:0000313" key="4">
    <source>
        <dbReference type="EMBL" id="PFX34018.1"/>
    </source>
</evidence>
<feature type="compositionally biased region" description="Polar residues" evidence="1">
    <location>
        <begin position="483"/>
        <end position="506"/>
    </location>
</feature>
<accession>A0A2B4SZP5</accession>
<dbReference type="EMBL" id="LSMT01000007">
    <property type="protein sequence ID" value="PFX34018.1"/>
    <property type="molecule type" value="Genomic_DNA"/>
</dbReference>
<feature type="transmembrane region" description="Helical" evidence="2">
    <location>
        <begin position="576"/>
        <end position="597"/>
    </location>
</feature>
<dbReference type="AlphaFoldDB" id="A0A2B4SZP5"/>
<keyword evidence="2" id="KW-1133">Transmembrane helix</keyword>
<feature type="compositionally biased region" description="Low complexity" evidence="1">
    <location>
        <begin position="373"/>
        <end position="405"/>
    </location>
</feature>
<protein>
    <recommendedName>
        <fullName evidence="6">FZ domain-containing protein</fullName>
    </recommendedName>
</protein>
<feature type="region of interest" description="Disordered" evidence="1">
    <location>
        <begin position="278"/>
        <end position="558"/>
    </location>
</feature>
<feature type="compositionally biased region" description="Polar residues" evidence="1">
    <location>
        <begin position="460"/>
        <end position="469"/>
    </location>
</feature>
<evidence type="ECO:0000256" key="3">
    <source>
        <dbReference type="SAM" id="SignalP"/>
    </source>
</evidence>
<name>A0A2B4SZP5_STYPI</name>
<feature type="compositionally biased region" description="Low complexity" evidence="1">
    <location>
        <begin position="324"/>
        <end position="348"/>
    </location>
</feature>
<feature type="compositionally biased region" description="Low complexity" evidence="1">
    <location>
        <begin position="470"/>
        <end position="482"/>
    </location>
</feature>
<keyword evidence="2" id="KW-0472">Membrane</keyword>
<feature type="compositionally biased region" description="Polar residues" evidence="1">
    <location>
        <begin position="278"/>
        <end position="291"/>
    </location>
</feature>
<feature type="compositionally biased region" description="Low complexity" evidence="1">
    <location>
        <begin position="533"/>
        <end position="553"/>
    </location>
</feature>
<feature type="compositionally biased region" description="Low complexity" evidence="1">
    <location>
        <begin position="292"/>
        <end position="317"/>
    </location>
</feature>
<proteinExistence type="predicted"/>
<comment type="caution">
    <text evidence="4">The sequence shown here is derived from an EMBL/GenBank/DDBJ whole genome shotgun (WGS) entry which is preliminary data.</text>
</comment>
<gene>
    <name evidence="4" type="ORF">AWC38_SpisGene1181</name>
</gene>
<feature type="compositionally biased region" description="Low complexity" evidence="1">
    <location>
        <begin position="507"/>
        <end position="522"/>
    </location>
</feature>
<dbReference type="CDD" id="cd07066">
    <property type="entry name" value="CRD_FZ"/>
    <property type="match status" value="1"/>
</dbReference>
<feature type="compositionally biased region" description="Polar residues" evidence="1">
    <location>
        <begin position="349"/>
        <end position="371"/>
    </location>
</feature>